<name>A0AAE1IZJ9_9FABA</name>
<proteinExistence type="inferred from homology"/>
<evidence type="ECO:0000256" key="1">
    <source>
        <dbReference type="ARBA" id="ARBA00004496"/>
    </source>
</evidence>
<dbReference type="InterPro" id="IPR036249">
    <property type="entry name" value="Thioredoxin-like_sf"/>
</dbReference>
<comment type="caution">
    <text evidence="7">The sequence shown here is derived from an EMBL/GenBank/DDBJ whole genome shotgun (WGS) entry which is preliminary data.</text>
</comment>
<dbReference type="NCBIfam" id="TIGR02189">
    <property type="entry name" value="GlrX-like_plant"/>
    <property type="match status" value="1"/>
</dbReference>
<feature type="domain" description="Glutaredoxin" evidence="6">
    <location>
        <begin position="47"/>
        <end position="114"/>
    </location>
</feature>
<dbReference type="Proteomes" id="UP001293593">
    <property type="component" value="Unassembled WGS sequence"/>
</dbReference>
<dbReference type="Gene3D" id="3.40.30.10">
    <property type="entry name" value="Glutaredoxin"/>
    <property type="match status" value="1"/>
</dbReference>
<dbReference type="EMBL" id="JAWXYG010000011">
    <property type="protein sequence ID" value="KAK4259742.1"/>
    <property type="molecule type" value="Genomic_DNA"/>
</dbReference>
<keyword evidence="3" id="KW-0963">Cytoplasm</keyword>
<evidence type="ECO:0000256" key="2">
    <source>
        <dbReference type="ARBA" id="ARBA00007568"/>
    </source>
</evidence>
<dbReference type="PROSITE" id="PS51354">
    <property type="entry name" value="GLUTAREDOXIN_2"/>
    <property type="match status" value="1"/>
</dbReference>
<comment type="subcellular location">
    <subcellularLocation>
        <location evidence="1">Cytoplasm</location>
    </subcellularLocation>
</comment>
<evidence type="ECO:0000256" key="3">
    <source>
        <dbReference type="ARBA" id="ARBA00022490"/>
    </source>
</evidence>
<sequence>MPQAIIPNKTSLPAGSRDLPSPSNDDAVADDPVTSKVLRMVSENAVIIIGGRGCCMCHVVKRLLQPLGVNPAVYELQDDQEAAVVAGELSKEVVTGFDDGGEVQFPVVFVGGKLLGGLERVMATHISGDLVPILKNAGALWL</sequence>
<comment type="similarity">
    <text evidence="2">Belongs to the glutaredoxin family. CC-type subfamily.</text>
</comment>
<dbReference type="AlphaFoldDB" id="A0AAE1IZJ9"/>
<dbReference type="PANTHER" id="PTHR10168">
    <property type="entry name" value="GLUTAREDOXIN"/>
    <property type="match status" value="1"/>
</dbReference>
<dbReference type="SUPFAM" id="SSF52833">
    <property type="entry name" value="Thioredoxin-like"/>
    <property type="match status" value="1"/>
</dbReference>
<protein>
    <recommendedName>
        <fullName evidence="6">Glutaredoxin domain-containing protein</fullName>
    </recommendedName>
</protein>
<evidence type="ECO:0000256" key="4">
    <source>
        <dbReference type="ARBA" id="ARBA00023284"/>
    </source>
</evidence>
<accession>A0AAE1IZJ9</accession>
<keyword evidence="8" id="KW-1185">Reference proteome</keyword>
<reference evidence="7" key="1">
    <citation type="submission" date="2023-10" db="EMBL/GenBank/DDBJ databases">
        <title>Chromosome-level genome of the transformable northern wattle, Acacia crassicarpa.</title>
        <authorList>
            <person name="Massaro I."/>
            <person name="Sinha N.R."/>
            <person name="Poethig S."/>
            <person name="Leichty A.R."/>
        </authorList>
    </citation>
    <scope>NUCLEOTIDE SEQUENCE</scope>
    <source>
        <strain evidence="7">Acra3RX</strain>
        <tissue evidence="7">Leaf</tissue>
    </source>
</reference>
<evidence type="ECO:0000313" key="7">
    <source>
        <dbReference type="EMBL" id="KAK4259742.1"/>
    </source>
</evidence>
<evidence type="ECO:0000313" key="8">
    <source>
        <dbReference type="Proteomes" id="UP001293593"/>
    </source>
</evidence>
<evidence type="ECO:0000256" key="5">
    <source>
        <dbReference type="SAM" id="MobiDB-lite"/>
    </source>
</evidence>
<organism evidence="7 8">
    <name type="scientific">Acacia crassicarpa</name>
    <name type="common">northern wattle</name>
    <dbReference type="NCBI Taxonomy" id="499986"/>
    <lineage>
        <taxon>Eukaryota</taxon>
        <taxon>Viridiplantae</taxon>
        <taxon>Streptophyta</taxon>
        <taxon>Embryophyta</taxon>
        <taxon>Tracheophyta</taxon>
        <taxon>Spermatophyta</taxon>
        <taxon>Magnoliopsida</taxon>
        <taxon>eudicotyledons</taxon>
        <taxon>Gunneridae</taxon>
        <taxon>Pentapetalae</taxon>
        <taxon>rosids</taxon>
        <taxon>fabids</taxon>
        <taxon>Fabales</taxon>
        <taxon>Fabaceae</taxon>
        <taxon>Caesalpinioideae</taxon>
        <taxon>mimosoid clade</taxon>
        <taxon>Acacieae</taxon>
        <taxon>Acacia</taxon>
    </lineage>
</organism>
<dbReference type="InterPro" id="IPR002109">
    <property type="entry name" value="Glutaredoxin"/>
</dbReference>
<feature type="region of interest" description="Disordered" evidence="5">
    <location>
        <begin position="1"/>
        <end position="28"/>
    </location>
</feature>
<dbReference type="GO" id="GO:0005737">
    <property type="term" value="C:cytoplasm"/>
    <property type="evidence" value="ECO:0007669"/>
    <property type="project" value="UniProtKB-SubCell"/>
</dbReference>
<dbReference type="Pfam" id="PF00462">
    <property type="entry name" value="Glutaredoxin"/>
    <property type="match status" value="1"/>
</dbReference>
<gene>
    <name evidence="7" type="ORF">QN277_006043</name>
</gene>
<keyword evidence="4" id="KW-0676">Redox-active center</keyword>
<dbReference type="InterPro" id="IPR011905">
    <property type="entry name" value="GlrX-like_pln_2"/>
</dbReference>
<evidence type="ECO:0000259" key="6">
    <source>
        <dbReference type="Pfam" id="PF00462"/>
    </source>
</evidence>